<dbReference type="InterPro" id="IPR023577">
    <property type="entry name" value="CYTH_domain"/>
</dbReference>
<dbReference type="Proteomes" id="UP001198402">
    <property type="component" value="Unassembled WGS sequence"/>
</dbReference>
<dbReference type="InterPro" id="IPR012042">
    <property type="entry name" value="NeuTTM/CthTTM-like"/>
</dbReference>
<comment type="caution">
    <text evidence="2">The sequence shown here is derived from an EMBL/GenBank/DDBJ whole genome shotgun (WGS) entry which is preliminary data.</text>
</comment>
<dbReference type="InterPro" id="IPR033469">
    <property type="entry name" value="CYTH-like_dom_sf"/>
</dbReference>
<feature type="domain" description="CYTH" evidence="1">
    <location>
        <begin position="1"/>
        <end position="149"/>
    </location>
</feature>
<dbReference type="SUPFAM" id="SSF55154">
    <property type="entry name" value="CYTH-like phosphatases"/>
    <property type="match status" value="1"/>
</dbReference>
<dbReference type="PROSITE" id="PS51707">
    <property type="entry name" value="CYTH"/>
    <property type="match status" value="1"/>
</dbReference>
<dbReference type="CDD" id="cd07891">
    <property type="entry name" value="CYTH-like_CthTTM-like_1"/>
    <property type="match status" value="1"/>
</dbReference>
<dbReference type="Pfam" id="PF01928">
    <property type="entry name" value="CYTH"/>
    <property type="match status" value="1"/>
</dbReference>
<dbReference type="PANTHER" id="PTHR40114">
    <property type="entry name" value="SLR0698 PROTEIN"/>
    <property type="match status" value="1"/>
</dbReference>
<dbReference type="EMBL" id="JAIUJS010000002">
    <property type="protein sequence ID" value="MCA0152490.1"/>
    <property type="molecule type" value="Genomic_DNA"/>
</dbReference>
<dbReference type="RefSeq" id="WP_224477655.1">
    <property type="nucleotide sequence ID" value="NZ_JAIUJS010000002.1"/>
</dbReference>
<name>A0ABS7XZQ0_9FLAO</name>
<keyword evidence="3" id="KW-1185">Reference proteome</keyword>
<evidence type="ECO:0000313" key="2">
    <source>
        <dbReference type="EMBL" id="MCA0152490.1"/>
    </source>
</evidence>
<evidence type="ECO:0000259" key="1">
    <source>
        <dbReference type="PROSITE" id="PS51707"/>
    </source>
</evidence>
<dbReference type="PIRSF" id="PIRSF016487">
    <property type="entry name" value="CYTH_UCP016487"/>
    <property type="match status" value="1"/>
</dbReference>
<protein>
    <submittedName>
        <fullName evidence="2">CYTH domain-containing protein</fullName>
    </submittedName>
</protein>
<sequence>MIEIERKYLVKSSNYKEEAYNNYSIKQGFLNSDPERTVRVRLVDNKGILTVKGLSSDDGLTRYEWEKEIKKEEAMSLLGLCEKGIIDKIRYEIKAGEHIIEVDEFFGENDGLTIAEIELNSIDEKFEKPLWLGKEVTGDIKYYNSQLSKQPYKEWKL</sequence>
<dbReference type="Gene3D" id="2.40.320.10">
    <property type="entry name" value="Hypothetical Protein Pfu-838710-001"/>
    <property type="match status" value="1"/>
</dbReference>
<gene>
    <name evidence="2" type="ORF">LBV24_04635</name>
</gene>
<organism evidence="2 3">
    <name type="scientific">Winogradskyella vincentii</name>
    <dbReference type="NCBI Taxonomy" id="2877122"/>
    <lineage>
        <taxon>Bacteria</taxon>
        <taxon>Pseudomonadati</taxon>
        <taxon>Bacteroidota</taxon>
        <taxon>Flavobacteriia</taxon>
        <taxon>Flavobacteriales</taxon>
        <taxon>Flavobacteriaceae</taxon>
        <taxon>Winogradskyella</taxon>
    </lineage>
</organism>
<dbReference type="SMART" id="SM01118">
    <property type="entry name" value="CYTH"/>
    <property type="match status" value="1"/>
</dbReference>
<accession>A0ABS7XZQ0</accession>
<proteinExistence type="predicted"/>
<dbReference type="PANTHER" id="PTHR40114:SF1">
    <property type="entry name" value="SLR0698 PROTEIN"/>
    <property type="match status" value="1"/>
</dbReference>
<reference evidence="3" key="1">
    <citation type="submission" date="2023-07" db="EMBL/GenBank/DDBJ databases">
        <authorList>
            <person name="Yue Y."/>
        </authorList>
    </citation>
    <scope>NUCLEOTIDE SEQUENCE [LARGE SCALE GENOMIC DNA]</scope>
    <source>
        <strain evidence="3">2Y89</strain>
    </source>
</reference>
<evidence type="ECO:0000313" key="3">
    <source>
        <dbReference type="Proteomes" id="UP001198402"/>
    </source>
</evidence>